<evidence type="ECO:0000256" key="1">
    <source>
        <dbReference type="SAM" id="Phobius"/>
    </source>
</evidence>
<comment type="caution">
    <text evidence="2">The sequence shown here is derived from an EMBL/GenBank/DDBJ whole genome shotgun (WGS) entry which is preliminary data.</text>
</comment>
<keyword evidence="1" id="KW-0472">Membrane</keyword>
<accession>A0AAW2GJQ8</accession>
<evidence type="ECO:0000313" key="2">
    <source>
        <dbReference type="EMBL" id="KAL0127808.1"/>
    </source>
</evidence>
<keyword evidence="1" id="KW-0812">Transmembrane</keyword>
<dbReference type="EMBL" id="JADYXP020000003">
    <property type="protein sequence ID" value="KAL0127808.1"/>
    <property type="molecule type" value="Genomic_DNA"/>
</dbReference>
<keyword evidence="1" id="KW-1133">Transmembrane helix</keyword>
<keyword evidence="3" id="KW-1185">Reference proteome</keyword>
<evidence type="ECO:0000313" key="3">
    <source>
        <dbReference type="Proteomes" id="UP001430953"/>
    </source>
</evidence>
<gene>
    <name evidence="2" type="ORF">PUN28_003205</name>
</gene>
<sequence>MDDRYAPPFCSCGCHAPRVLKPIESPPHEPCCCCEYNPFSDNSKESEIYDLPFALRKLTVMKCQMKKWRMERLQLESENRSLKQALRSLGTAVPLHSRTFSSTFALITLYFLRKKKKKKFIRNIRSIYNKE</sequence>
<dbReference type="Proteomes" id="UP001430953">
    <property type="component" value="Unassembled WGS sequence"/>
</dbReference>
<protein>
    <submittedName>
        <fullName evidence="2">Uncharacterized protein</fullName>
    </submittedName>
</protein>
<reference evidence="2 3" key="1">
    <citation type="submission" date="2023-03" db="EMBL/GenBank/DDBJ databases">
        <title>High recombination rates correlate with genetic variation in Cardiocondyla obscurior ants.</title>
        <authorList>
            <person name="Errbii M."/>
        </authorList>
    </citation>
    <scope>NUCLEOTIDE SEQUENCE [LARGE SCALE GENOMIC DNA]</scope>
    <source>
        <strain evidence="2">Alpha-2009</strain>
        <tissue evidence="2">Whole body</tissue>
    </source>
</reference>
<organism evidence="2 3">
    <name type="scientific">Cardiocondyla obscurior</name>
    <dbReference type="NCBI Taxonomy" id="286306"/>
    <lineage>
        <taxon>Eukaryota</taxon>
        <taxon>Metazoa</taxon>
        <taxon>Ecdysozoa</taxon>
        <taxon>Arthropoda</taxon>
        <taxon>Hexapoda</taxon>
        <taxon>Insecta</taxon>
        <taxon>Pterygota</taxon>
        <taxon>Neoptera</taxon>
        <taxon>Endopterygota</taxon>
        <taxon>Hymenoptera</taxon>
        <taxon>Apocrita</taxon>
        <taxon>Aculeata</taxon>
        <taxon>Formicoidea</taxon>
        <taxon>Formicidae</taxon>
        <taxon>Myrmicinae</taxon>
        <taxon>Cardiocondyla</taxon>
    </lineage>
</organism>
<proteinExistence type="predicted"/>
<name>A0AAW2GJQ8_9HYME</name>
<feature type="transmembrane region" description="Helical" evidence="1">
    <location>
        <begin position="95"/>
        <end position="112"/>
    </location>
</feature>
<dbReference type="AlphaFoldDB" id="A0AAW2GJQ8"/>